<proteinExistence type="predicted"/>
<organism evidence="7 8">
    <name type="scientific">Apostasia shenzhenica</name>
    <dbReference type="NCBI Taxonomy" id="1088818"/>
    <lineage>
        <taxon>Eukaryota</taxon>
        <taxon>Viridiplantae</taxon>
        <taxon>Streptophyta</taxon>
        <taxon>Embryophyta</taxon>
        <taxon>Tracheophyta</taxon>
        <taxon>Spermatophyta</taxon>
        <taxon>Magnoliopsida</taxon>
        <taxon>Liliopsida</taxon>
        <taxon>Asparagales</taxon>
        <taxon>Orchidaceae</taxon>
        <taxon>Apostasioideae</taxon>
        <taxon>Apostasia</taxon>
    </lineage>
</organism>
<keyword evidence="3" id="KW-0862">Zinc</keyword>
<keyword evidence="5" id="KW-0472">Membrane</keyword>
<evidence type="ECO:0000313" key="8">
    <source>
        <dbReference type="Proteomes" id="UP000236161"/>
    </source>
</evidence>
<reference evidence="7 8" key="1">
    <citation type="journal article" date="2017" name="Nature">
        <title>The Apostasia genome and the evolution of orchids.</title>
        <authorList>
            <person name="Zhang G.Q."/>
            <person name="Liu K.W."/>
            <person name="Li Z."/>
            <person name="Lohaus R."/>
            <person name="Hsiao Y.Y."/>
            <person name="Niu S.C."/>
            <person name="Wang J.Y."/>
            <person name="Lin Y.C."/>
            <person name="Xu Q."/>
            <person name="Chen L.J."/>
            <person name="Yoshida K."/>
            <person name="Fujiwara S."/>
            <person name="Wang Z.W."/>
            <person name="Zhang Y.Q."/>
            <person name="Mitsuda N."/>
            <person name="Wang M."/>
            <person name="Liu G.H."/>
            <person name="Pecoraro L."/>
            <person name="Huang H.X."/>
            <person name="Xiao X.J."/>
            <person name="Lin M."/>
            <person name="Wu X.Y."/>
            <person name="Wu W.L."/>
            <person name="Chen Y.Y."/>
            <person name="Chang S.B."/>
            <person name="Sakamoto S."/>
            <person name="Ohme-Takagi M."/>
            <person name="Yagi M."/>
            <person name="Zeng S.J."/>
            <person name="Shen C.Y."/>
            <person name="Yeh C.M."/>
            <person name="Luo Y.B."/>
            <person name="Tsai W.C."/>
            <person name="Van de Peer Y."/>
            <person name="Liu Z.J."/>
        </authorList>
    </citation>
    <scope>NUCLEOTIDE SEQUENCE [LARGE SCALE GENOMIC DNA]</scope>
    <source>
        <strain evidence="8">cv. Shenzhen</strain>
        <tissue evidence="7">Stem</tissue>
    </source>
</reference>
<keyword evidence="1" id="KW-0479">Metal-binding</keyword>
<feature type="domain" description="SWIM-type" evidence="6">
    <location>
        <begin position="444"/>
        <end position="476"/>
    </location>
</feature>
<dbReference type="InterPro" id="IPR006564">
    <property type="entry name" value="Znf_PMZ"/>
</dbReference>
<dbReference type="PANTHER" id="PTHR31973:SF188">
    <property type="entry name" value="POLYPROTEIN, PUTATIVE-RELATED"/>
    <property type="match status" value="1"/>
</dbReference>
<dbReference type="SMART" id="SM00575">
    <property type="entry name" value="ZnF_PMZ"/>
    <property type="match status" value="1"/>
</dbReference>
<name>A0A2I0B794_9ASPA</name>
<dbReference type="InterPro" id="IPR007527">
    <property type="entry name" value="Znf_SWIM"/>
</dbReference>
<keyword evidence="5" id="KW-1133">Transmembrane helix</keyword>
<dbReference type="PANTHER" id="PTHR31973">
    <property type="entry name" value="POLYPROTEIN, PUTATIVE-RELATED"/>
    <property type="match status" value="1"/>
</dbReference>
<dbReference type="STRING" id="1088818.A0A2I0B794"/>
<evidence type="ECO:0000259" key="6">
    <source>
        <dbReference type="PROSITE" id="PS50966"/>
    </source>
</evidence>
<dbReference type="AlphaFoldDB" id="A0A2I0B794"/>
<evidence type="ECO:0000256" key="5">
    <source>
        <dbReference type="SAM" id="Phobius"/>
    </source>
</evidence>
<dbReference type="OrthoDB" id="1932754at2759"/>
<sequence>MSIDTQLLQVEMNDIVIALGSRFNDSSSFRQALRTKAIKENYAIKFIKSDKTMVVARCAHYSCNWRIRASKLQEDGAYEVRIFKNSHTCPGMNRKGNKQATTEWVANAIKDLVKWNPSITPKAVQNELEREYNLSLPYMKLWRSREKARDLIFGTVEDDFRWVPTLTKELVSKNPGSHICYEYDQADMSFKRYFVSFKVVIDGFFAGCRPFIGLDACHLKGKYLGMLMSAITLDGNNGLYPLAFAIVKSESKSSWYWFIEQLIKALYGDVSEICFISDMEKGIEETIKMLLPMVEHRVCIRHLWKNLWSAANAYTQKDHDRYMTDLMSLSPSIYSYLSNLHFVWARKDFSLRVKNHYNCNNLSESFNSWISDVRDKPVVELIDTVRAMLMVQRTRRSNMTNDWMSNLVPVAEDYIRKITTTEEQFIIRPSSNTVEEVVNRNERQEVDLNQMECTCRVWQMIGLPCRHAAAFICTKEYQDWPRYVHDLFHVHRYCYKIINGFLFSCAYLSFLYITYLYYIFLDIVWLMEAQ</sequence>
<dbReference type="InterPro" id="IPR018289">
    <property type="entry name" value="MULE_transposase_dom"/>
</dbReference>
<dbReference type="EMBL" id="KZ451908">
    <property type="protein sequence ID" value="PKA63659.1"/>
    <property type="molecule type" value="Genomic_DNA"/>
</dbReference>
<keyword evidence="2 4" id="KW-0863">Zinc-finger</keyword>
<dbReference type="PROSITE" id="PS50966">
    <property type="entry name" value="ZF_SWIM"/>
    <property type="match status" value="1"/>
</dbReference>
<dbReference type="Proteomes" id="UP000236161">
    <property type="component" value="Unassembled WGS sequence"/>
</dbReference>
<evidence type="ECO:0000256" key="1">
    <source>
        <dbReference type="ARBA" id="ARBA00022723"/>
    </source>
</evidence>
<dbReference type="Pfam" id="PF03108">
    <property type="entry name" value="DBD_Tnp_Mut"/>
    <property type="match status" value="1"/>
</dbReference>
<keyword evidence="8" id="KW-1185">Reference proteome</keyword>
<accession>A0A2I0B794</accession>
<evidence type="ECO:0000256" key="2">
    <source>
        <dbReference type="ARBA" id="ARBA00022771"/>
    </source>
</evidence>
<dbReference type="InterPro" id="IPR004332">
    <property type="entry name" value="Transposase_MuDR"/>
</dbReference>
<evidence type="ECO:0000256" key="3">
    <source>
        <dbReference type="ARBA" id="ARBA00022833"/>
    </source>
</evidence>
<keyword evidence="5" id="KW-0812">Transmembrane</keyword>
<protein>
    <recommendedName>
        <fullName evidence="6">SWIM-type domain-containing protein</fullName>
    </recommendedName>
</protein>
<evidence type="ECO:0000313" key="7">
    <source>
        <dbReference type="EMBL" id="PKA63659.1"/>
    </source>
</evidence>
<gene>
    <name evidence="7" type="ORF">AXF42_Ash005554</name>
</gene>
<feature type="transmembrane region" description="Helical" evidence="5">
    <location>
        <begin position="501"/>
        <end position="527"/>
    </location>
</feature>
<dbReference type="Pfam" id="PF10551">
    <property type="entry name" value="MULE"/>
    <property type="match status" value="1"/>
</dbReference>
<evidence type="ECO:0000256" key="4">
    <source>
        <dbReference type="PROSITE-ProRule" id="PRU00325"/>
    </source>
</evidence>
<dbReference type="Pfam" id="PF04434">
    <property type="entry name" value="SWIM"/>
    <property type="match status" value="1"/>
</dbReference>
<dbReference type="GO" id="GO:0008270">
    <property type="term" value="F:zinc ion binding"/>
    <property type="evidence" value="ECO:0007669"/>
    <property type="project" value="UniProtKB-KW"/>
</dbReference>